<dbReference type="EMBL" id="JARBJD010000099">
    <property type="protein sequence ID" value="KAK2952756.1"/>
    <property type="molecule type" value="Genomic_DNA"/>
</dbReference>
<name>A0ABQ9XL46_9EUKA</name>
<protein>
    <submittedName>
        <fullName evidence="1">Histone-lysine N-methyltransferase SETMAR</fullName>
    </submittedName>
</protein>
<evidence type="ECO:0000313" key="1">
    <source>
        <dbReference type="EMBL" id="KAK2952756.1"/>
    </source>
</evidence>
<dbReference type="Gene3D" id="3.30.420.10">
    <property type="entry name" value="Ribonuclease H-like superfamily/Ribonuclease H"/>
    <property type="match status" value="1"/>
</dbReference>
<evidence type="ECO:0000313" key="2">
    <source>
        <dbReference type="Proteomes" id="UP001281761"/>
    </source>
</evidence>
<gene>
    <name evidence="1" type="ORF">BLNAU_12224</name>
</gene>
<dbReference type="Proteomes" id="UP001281761">
    <property type="component" value="Unassembled WGS sequence"/>
</dbReference>
<dbReference type="InterPro" id="IPR009057">
    <property type="entry name" value="Homeodomain-like_sf"/>
</dbReference>
<dbReference type="SUPFAM" id="SSF46689">
    <property type="entry name" value="Homeodomain-like"/>
    <property type="match status" value="1"/>
</dbReference>
<proteinExistence type="predicted"/>
<reference evidence="1 2" key="1">
    <citation type="journal article" date="2022" name="bioRxiv">
        <title>Genomics of Preaxostyla Flagellates Illuminates Evolutionary Transitions and the Path Towards Mitochondrial Loss.</title>
        <authorList>
            <person name="Novak L.V.F."/>
            <person name="Treitli S.C."/>
            <person name="Pyrih J."/>
            <person name="Halakuc P."/>
            <person name="Pipaliya S.V."/>
            <person name="Vacek V."/>
            <person name="Brzon O."/>
            <person name="Soukal P."/>
            <person name="Eme L."/>
            <person name="Dacks J.B."/>
            <person name="Karnkowska A."/>
            <person name="Elias M."/>
            <person name="Hampl V."/>
        </authorList>
    </citation>
    <scope>NUCLEOTIDE SEQUENCE [LARGE SCALE GENOMIC DNA]</scope>
    <source>
        <strain evidence="1">NAU3</strain>
        <tissue evidence="1">Gut</tissue>
    </source>
</reference>
<organism evidence="1 2">
    <name type="scientific">Blattamonas nauphoetae</name>
    <dbReference type="NCBI Taxonomy" id="2049346"/>
    <lineage>
        <taxon>Eukaryota</taxon>
        <taxon>Metamonada</taxon>
        <taxon>Preaxostyla</taxon>
        <taxon>Oxymonadida</taxon>
        <taxon>Blattamonas</taxon>
    </lineage>
</organism>
<sequence>MPSRRSLHDLIEILMTWALTRNSAEVVRRWNDPNPPDLETVHDVVARFLETGSVLPVHRGTIERPVRTEDALEAVRESVDENPTLSVRHRSTLLRISYTTLDRMLHELQLRPYRMQRVHLLYDEDYRERFEKFLRIKNMLVEDETLIDRIWFSDECSFDLTKTVNTHNATYWSTTNPHFHVEHLNSGVSVNTFAAISSQGIIGPYFFSEKNSGPVYRGVLNGFLFPALRARANIETQYFMQDGASPHTALETRTLLNHTFPNRWIGMFGPIEWPARSPDMTPCDFFLWGHLFDKVYAHSPDTLDQLKDAITVEMGRIPIEICQNAVRSFAARVTVLLDRNGAHVEL</sequence>
<dbReference type="PANTHER" id="PTHR47326:SF1">
    <property type="entry name" value="HTH PSQ-TYPE DOMAIN-CONTAINING PROTEIN"/>
    <property type="match status" value="1"/>
</dbReference>
<dbReference type="PANTHER" id="PTHR47326">
    <property type="entry name" value="TRANSPOSABLE ELEMENT TC3 TRANSPOSASE-LIKE PROTEIN"/>
    <property type="match status" value="1"/>
</dbReference>
<comment type="caution">
    <text evidence="1">The sequence shown here is derived from an EMBL/GenBank/DDBJ whole genome shotgun (WGS) entry which is preliminary data.</text>
</comment>
<dbReference type="InterPro" id="IPR036397">
    <property type="entry name" value="RNaseH_sf"/>
</dbReference>
<keyword evidence="2" id="KW-1185">Reference proteome</keyword>
<accession>A0ABQ9XL46</accession>